<dbReference type="Gene3D" id="2.40.50.140">
    <property type="entry name" value="Nucleic acid-binding proteins"/>
    <property type="match status" value="1"/>
</dbReference>
<dbReference type="EMBL" id="JAPMSZ010000001">
    <property type="protein sequence ID" value="KAJ5114898.1"/>
    <property type="molecule type" value="Genomic_DNA"/>
</dbReference>
<accession>A0A9W9KR98</accession>
<dbReference type="InterPro" id="IPR012340">
    <property type="entry name" value="NA-bd_OB-fold"/>
</dbReference>
<proteinExistence type="predicted"/>
<dbReference type="OrthoDB" id="10253254at2759"/>
<evidence type="ECO:0000313" key="3">
    <source>
        <dbReference type="EMBL" id="KAJ5114898.1"/>
    </source>
</evidence>
<reference evidence="3" key="2">
    <citation type="journal article" date="2023" name="IMA Fungus">
        <title>Comparative genomic study of the Penicillium genus elucidates a diverse pangenome and 15 lateral gene transfer events.</title>
        <authorList>
            <person name="Petersen C."/>
            <person name="Sorensen T."/>
            <person name="Nielsen M.R."/>
            <person name="Sondergaard T.E."/>
            <person name="Sorensen J.L."/>
            <person name="Fitzpatrick D.A."/>
            <person name="Frisvad J.C."/>
            <person name="Nielsen K.L."/>
        </authorList>
    </citation>
    <scope>NUCLEOTIDE SEQUENCE</scope>
    <source>
        <strain evidence="3">IBT 34128</strain>
    </source>
</reference>
<feature type="region of interest" description="Disordered" evidence="1">
    <location>
        <begin position="127"/>
        <end position="181"/>
    </location>
</feature>
<dbReference type="CDD" id="cd05684">
    <property type="entry name" value="S1_DHX8_helicase"/>
    <property type="match status" value="1"/>
</dbReference>
<dbReference type="Pfam" id="PF00575">
    <property type="entry name" value="S1"/>
    <property type="match status" value="1"/>
</dbReference>
<dbReference type="InterPro" id="IPR003029">
    <property type="entry name" value="S1_domain"/>
</dbReference>
<protein>
    <recommendedName>
        <fullName evidence="2">S1 motif domain-containing protein</fullName>
    </recommendedName>
</protein>
<evidence type="ECO:0000256" key="1">
    <source>
        <dbReference type="SAM" id="MobiDB-lite"/>
    </source>
</evidence>
<dbReference type="SMART" id="SM00316">
    <property type="entry name" value="S1"/>
    <property type="match status" value="1"/>
</dbReference>
<gene>
    <name evidence="3" type="ORF">NUU61_000657</name>
</gene>
<feature type="compositionally biased region" description="Basic and acidic residues" evidence="1">
    <location>
        <begin position="165"/>
        <end position="177"/>
    </location>
</feature>
<name>A0A9W9KR98_9EURO</name>
<evidence type="ECO:0000259" key="2">
    <source>
        <dbReference type="PROSITE" id="PS50126"/>
    </source>
</evidence>
<dbReference type="PROSITE" id="PS50126">
    <property type="entry name" value="S1"/>
    <property type="match status" value="1"/>
</dbReference>
<dbReference type="Proteomes" id="UP001141434">
    <property type="component" value="Unassembled WGS sequence"/>
</dbReference>
<dbReference type="GO" id="GO:0003723">
    <property type="term" value="F:RNA binding"/>
    <property type="evidence" value="ECO:0007669"/>
    <property type="project" value="TreeGrafter"/>
</dbReference>
<feature type="region of interest" description="Disordered" evidence="1">
    <location>
        <begin position="309"/>
        <end position="340"/>
    </location>
</feature>
<dbReference type="RefSeq" id="XP_056516091.1">
    <property type="nucleotide sequence ID" value="XM_056651241.1"/>
</dbReference>
<dbReference type="SUPFAM" id="SSF50249">
    <property type="entry name" value="Nucleic acid-binding proteins"/>
    <property type="match status" value="1"/>
</dbReference>
<feature type="domain" description="S1 motif" evidence="2">
    <location>
        <begin position="208"/>
        <end position="279"/>
    </location>
</feature>
<sequence>MDDLSDLELLGLVNKVVSECQNHLGINDKALAEFIIAQRLDSDTFESFKLKITGMDGEFPLSLIESTDRLVRMMHPAMKAKTAGQPDQSSNQRSVEGKAQVFSDLVLPDKAPTEDPANDVLAVLETLEQKNRQNNRQAREKRRSRSRSPETRNEERYRNGVSNRGTDRNRRHGEKEYGRRRRSAINTIDVLEMGTMMSRTMVNTDPAGHGIYDVHVTGVKDFGAFVCLHDVKGSVDGLVHVSRLTDGRVNHPSDLVRRNKPVKVKIMSIDGTRIVLSMKDVDHETGQDFAPQASFGSGANMHSLGGCRNGHGDGGFQKPELAKRQKMRMTSPERGNGEMNLEEDFDIEIREEEPPFLTDQTKQSLELSPIRVAKAPDGSLNRAAISGTALGKERKELRQQEAEPKSDCYICYP</sequence>
<dbReference type="PANTHER" id="PTHR15838:SF1">
    <property type="entry name" value="ZINC FINGER CCHC DOMAIN-CONTAINING PROTEIN 17"/>
    <property type="match status" value="1"/>
</dbReference>
<organism evidence="3 4">
    <name type="scientific">Penicillium alfredii</name>
    <dbReference type="NCBI Taxonomy" id="1506179"/>
    <lineage>
        <taxon>Eukaryota</taxon>
        <taxon>Fungi</taxon>
        <taxon>Dikarya</taxon>
        <taxon>Ascomycota</taxon>
        <taxon>Pezizomycotina</taxon>
        <taxon>Eurotiomycetes</taxon>
        <taxon>Eurotiomycetidae</taxon>
        <taxon>Eurotiales</taxon>
        <taxon>Aspergillaceae</taxon>
        <taxon>Penicillium</taxon>
    </lineage>
</organism>
<dbReference type="AlphaFoldDB" id="A0A9W9KR98"/>
<dbReference type="InterPro" id="IPR049621">
    <property type="entry name" value="S1_DHX8_helicase"/>
</dbReference>
<dbReference type="PANTHER" id="PTHR15838">
    <property type="entry name" value="NUCLEOLAR PROTEIN OF 40 KDA"/>
    <property type="match status" value="1"/>
</dbReference>
<reference evidence="3" key="1">
    <citation type="submission" date="2022-11" db="EMBL/GenBank/DDBJ databases">
        <authorList>
            <person name="Petersen C."/>
        </authorList>
    </citation>
    <scope>NUCLEOTIDE SEQUENCE</scope>
    <source>
        <strain evidence="3">IBT 34128</strain>
    </source>
</reference>
<feature type="compositionally biased region" description="Basic and acidic residues" evidence="1">
    <location>
        <begin position="147"/>
        <end position="158"/>
    </location>
</feature>
<feature type="compositionally biased region" description="Basic and acidic residues" evidence="1">
    <location>
        <begin position="391"/>
        <end position="406"/>
    </location>
</feature>
<dbReference type="GO" id="GO:0043489">
    <property type="term" value="P:RNA stabilization"/>
    <property type="evidence" value="ECO:0007669"/>
    <property type="project" value="TreeGrafter"/>
</dbReference>
<dbReference type="FunFam" id="2.40.50.140:FF:000061">
    <property type="entry name" value="ATP-dependent RNA helicase DHX8"/>
    <property type="match status" value="1"/>
</dbReference>
<dbReference type="GeneID" id="81390409"/>
<evidence type="ECO:0000313" key="4">
    <source>
        <dbReference type="Proteomes" id="UP001141434"/>
    </source>
</evidence>
<comment type="caution">
    <text evidence="3">The sequence shown here is derived from an EMBL/GenBank/DDBJ whole genome shotgun (WGS) entry which is preliminary data.</text>
</comment>
<keyword evidence="4" id="KW-1185">Reference proteome</keyword>
<feature type="region of interest" description="Disordered" evidence="1">
    <location>
        <begin position="387"/>
        <end position="406"/>
    </location>
</feature>